<name>A0A5N6F216_9EURO</name>
<evidence type="ECO:0000313" key="1">
    <source>
        <dbReference type="EMBL" id="KAB8223776.1"/>
    </source>
</evidence>
<evidence type="ECO:0000313" key="2">
    <source>
        <dbReference type="Proteomes" id="UP000326799"/>
    </source>
</evidence>
<proteinExistence type="predicted"/>
<keyword evidence="2" id="KW-1185">Reference proteome</keyword>
<dbReference type="AlphaFoldDB" id="A0A5N6F216"/>
<dbReference type="Proteomes" id="UP000326799">
    <property type="component" value="Unassembled WGS sequence"/>
</dbReference>
<reference evidence="1 2" key="1">
    <citation type="submission" date="2019-04" db="EMBL/GenBank/DDBJ databases">
        <title>Fungal friends and foes A comparative genomics study of 23 Aspergillus species from section Flavi.</title>
        <authorList>
            <consortium name="DOE Joint Genome Institute"/>
            <person name="Kjaerbolling I."/>
            <person name="Vesth T.C."/>
            <person name="Frisvad J.C."/>
            <person name="Nybo J.L."/>
            <person name="Theobald S."/>
            <person name="Kildgaard S."/>
            <person name="Petersen T.I."/>
            <person name="Kuo A."/>
            <person name="Sato A."/>
            <person name="Lyhne E.K."/>
            <person name="Kogle M.E."/>
            <person name="Wiebenga A."/>
            <person name="Kun R.S."/>
            <person name="Lubbers R.J."/>
            <person name="Makela M.R."/>
            <person name="Barry K."/>
            <person name="Chovatia M."/>
            <person name="Clum A."/>
            <person name="Daum C."/>
            <person name="Haridas S."/>
            <person name="He G."/>
            <person name="LaButti K."/>
            <person name="Lipzen A."/>
            <person name="Mondo S."/>
            <person name="Pangilinan J."/>
            <person name="Riley R."/>
            <person name="Salamov A."/>
            <person name="Simmons B.A."/>
            <person name="Magnuson J.K."/>
            <person name="Henrissat B."/>
            <person name="Mortensen U.H."/>
            <person name="Larsen T.O."/>
            <person name="De vries R.P."/>
            <person name="Grigoriev I.V."/>
            <person name="Machida M."/>
            <person name="Baker S.E."/>
            <person name="Andersen M.R."/>
        </authorList>
    </citation>
    <scope>NUCLEOTIDE SEQUENCE [LARGE SCALE GENOMIC DNA]</scope>
    <source>
        <strain evidence="1 2">CBS 126849</strain>
    </source>
</reference>
<sequence>MPCTNHRMMRMGSATILNAPFGKHVAIHGSIANVLMNRTYSRERNSVWTALLRMITVTLNVSIIRASVFRAPCFCGLYGRLVWLNTSRLSLLCPIWRAGQANTQLSDALVIEDITCSRRIGALY</sequence>
<dbReference type="EMBL" id="ML733403">
    <property type="protein sequence ID" value="KAB8223776.1"/>
    <property type="molecule type" value="Genomic_DNA"/>
</dbReference>
<organism evidence="1 2">
    <name type="scientific">Aspergillus novoparasiticus</name>
    <dbReference type="NCBI Taxonomy" id="986946"/>
    <lineage>
        <taxon>Eukaryota</taxon>
        <taxon>Fungi</taxon>
        <taxon>Dikarya</taxon>
        <taxon>Ascomycota</taxon>
        <taxon>Pezizomycotina</taxon>
        <taxon>Eurotiomycetes</taxon>
        <taxon>Eurotiomycetidae</taxon>
        <taxon>Eurotiales</taxon>
        <taxon>Aspergillaceae</taxon>
        <taxon>Aspergillus</taxon>
        <taxon>Aspergillus subgen. Circumdati</taxon>
    </lineage>
</organism>
<gene>
    <name evidence="1" type="ORF">BDV33DRAFT_166469</name>
</gene>
<protein>
    <submittedName>
        <fullName evidence="1">Uncharacterized protein</fullName>
    </submittedName>
</protein>
<accession>A0A5N6F216</accession>